<dbReference type="AlphaFoldDB" id="A0A2T8INS2"/>
<protein>
    <submittedName>
        <fullName evidence="2">Uncharacterized protein</fullName>
    </submittedName>
</protein>
<proteinExistence type="predicted"/>
<evidence type="ECO:0000313" key="2">
    <source>
        <dbReference type="EMBL" id="PVH39320.1"/>
    </source>
</evidence>
<dbReference type="Gramene" id="PVH39320">
    <property type="protein sequence ID" value="PVH39320"/>
    <property type="gene ID" value="PAHAL_5G477000"/>
</dbReference>
<accession>A0A2T8INS2</accession>
<feature type="region of interest" description="Disordered" evidence="1">
    <location>
        <begin position="264"/>
        <end position="287"/>
    </location>
</feature>
<gene>
    <name evidence="2" type="ORF">PAHAL_5G477000</name>
</gene>
<dbReference type="EMBL" id="CM008050">
    <property type="protein sequence ID" value="PVH39320.1"/>
    <property type="molecule type" value="Genomic_DNA"/>
</dbReference>
<reference evidence="2" key="1">
    <citation type="submission" date="2018-04" db="EMBL/GenBank/DDBJ databases">
        <title>WGS assembly of Panicum hallii.</title>
        <authorList>
            <person name="Lovell J."/>
            <person name="Jenkins J."/>
            <person name="Lowry D."/>
            <person name="Mamidi S."/>
            <person name="Sreedasyam A."/>
            <person name="Weng X."/>
            <person name="Barry K."/>
            <person name="Bonette J."/>
            <person name="Campitelli B."/>
            <person name="Daum C."/>
            <person name="Gordon S."/>
            <person name="Gould B."/>
            <person name="Lipzen A."/>
            <person name="Macqueen A."/>
            <person name="Palacio-Mejia J."/>
            <person name="Plott C."/>
            <person name="Shakirov E."/>
            <person name="Shu S."/>
            <person name="Yoshinaga Y."/>
            <person name="Zane M."/>
            <person name="Rokhsar D."/>
            <person name="Grimwood J."/>
            <person name="Schmutz J."/>
            <person name="Juenger T."/>
        </authorList>
    </citation>
    <scope>NUCLEOTIDE SEQUENCE [LARGE SCALE GENOMIC DNA]</scope>
    <source>
        <strain evidence="2">FIL2</strain>
    </source>
</reference>
<organism evidence="2">
    <name type="scientific">Panicum hallii</name>
    <dbReference type="NCBI Taxonomy" id="206008"/>
    <lineage>
        <taxon>Eukaryota</taxon>
        <taxon>Viridiplantae</taxon>
        <taxon>Streptophyta</taxon>
        <taxon>Embryophyta</taxon>
        <taxon>Tracheophyta</taxon>
        <taxon>Spermatophyta</taxon>
        <taxon>Magnoliopsida</taxon>
        <taxon>Liliopsida</taxon>
        <taxon>Poales</taxon>
        <taxon>Poaceae</taxon>
        <taxon>PACMAD clade</taxon>
        <taxon>Panicoideae</taxon>
        <taxon>Panicodae</taxon>
        <taxon>Paniceae</taxon>
        <taxon>Panicinae</taxon>
        <taxon>Panicum</taxon>
        <taxon>Panicum sect. Panicum</taxon>
    </lineage>
</organism>
<evidence type="ECO:0000256" key="1">
    <source>
        <dbReference type="SAM" id="MobiDB-lite"/>
    </source>
</evidence>
<sequence>MLTTKGCSYDLTRSTSDELTTSNGGGEVLPYYLTRLNKRQKACRGEGEAIESLPSGTSFDGGLGSSGSGQDASECLSEAVSKMSRSAVLLSLFDGGINVFTCSGVPVERRSSHIKVLTSAKLATTLNDKRKAGCSMMIHVCDVSNKIARGWLHHYDLDLGIAFVKVMEFLDVSALIDSGALTPLVLSRDSSASEDGKELCKSLKAGDGAPLFDGDGNFAGMNLLLDTGSWSCVQMSVIIEQLEQLEKRIKLRVSRTVDRSRHKAPCTRDGWRRNGKHYSTNPKGEHTALQPVSKTIKLHC</sequence>
<name>A0A2T8INS2_9POAL</name>
<dbReference type="Proteomes" id="UP000243499">
    <property type="component" value="Chromosome 5"/>
</dbReference>
<dbReference type="PANTHER" id="PTHR18868">
    <property type="entry name" value="OS07G0665300 PROTEIN-RELATED"/>
    <property type="match status" value="1"/>
</dbReference>